<feature type="region of interest" description="Disordered" evidence="1">
    <location>
        <begin position="240"/>
        <end position="263"/>
    </location>
</feature>
<dbReference type="Proteomes" id="UP000305196">
    <property type="component" value="Unassembled WGS sequence"/>
</dbReference>
<gene>
    <name evidence="2" type="ORF">PVC01_000014900</name>
</gene>
<sequence length="454" mass="53913">MSNQLPKPEYFTYNDYTQVRNKLKTCNYNYNNEEKEDYNKIISRINNNNFVNWKDEFFSCLHHYLTYNNGFMGFGVPYYCRYINLWLNKEVRKPKYQNYQPYFNIFQEFVNNYALVRQNHDRDSCKNYIYYMEDKVYNGMKFLYDFYEFYDELSSPHYWNNGKACEKLSYKSFIYSRAIEDYYENHRDLYDKIIPVKNLIENIINKHPKKCEQSVHFRIPPKFLKDEEIRLQNEEAEKIRRQQEEADKIRKQQEEADKIRKQQEAELEAHKRMLQMPTTLDAQPEIFHQGEPLPLGEQENSREAVNLETQEHSKLLTYRWGSANSGKFEQLKEQGLRQPDEDQLDTRVLKTENEDTNTDGSLLKSFRLPSVITEVLGSVEPAPVLGVSGGMGALFLLFKYTPVGTFFGRRRGRAHGIPRSFNGQFLGGFPGYEEFYDVGFGNGPINISYRPELE</sequence>
<organism evidence="2 3">
    <name type="scientific">Plasmodium vivax</name>
    <name type="common">malaria parasite P. vivax</name>
    <dbReference type="NCBI Taxonomy" id="5855"/>
    <lineage>
        <taxon>Eukaryota</taxon>
        <taxon>Sar</taxon>
        <taxon>Alveolata</taxon>
        <taxon>Apicomplexa</taxon>
        <taxon>Aconoidasida</taxon>
        <taxon>Haemosporida</taxon>
        <taxon>Plasmodiidae</taxon>
        <taxon>Plasmodium</taxon>
        <taxon>Plasmodium (Plasmodium)</taxon>
    </lineage>
</organism>
<evidence type="ECO:0000256" key="1">
    <source>
        <dbReference type="SAM" id="MobiDB-lite"/>
    </source>
</evidence>
<dbReference type="VEuPathDB" id="PlasmoDB:PVW1_120088200"/>
<dbReference type="InterPro" id="IPR008780">
    <property type="entry name" value="Plasmodium_Vir"/>
</dbReference>
<proteinExistence type="predicted"/>
<accession>A0A1G4E0Z8</accession>
<dbReference type="AlphaFoldDB" id="A0A1G4E0Z8"/>
<protein>
    <submittedName>
        <fullName evidence="2">Vir protein, putative</fullName>
    </submittedName>
</protein>
<evidence type="ECO:0000313" key="2">
    <source>
        <dbReference type="EMBL" id="SCA59594.1"/>
    </source>
</evidence>
<dbReference type="VEuPathDB" id="PlasmoDB:PVP01_0004170"/>
<dbReference type="Pfam" id="PF05795">
    <property type="entry name" value="Plasmodium_Vir"/>
    <property type="match status" value="1"/>
</dbReference>
<dbReference type="VEuPathDB" id="PlasmoDB:PVX_040190"/>
<dbReference type="VEuPathDB" id="PlasmoDB:PVPAM_000039000"/>
<dbReference type="EMBL" id="FLYI01000007">
    <property type="protein sequence ID" value="SCA59594.1"/>
    <property type="molecule type" value="Genomic_DNA"/>
</dbReference>
<reference evidence="2 3" key="1">
    <citation type="submission" date="2016-07" db="EMBL/GenBank/DDBJ databases">
        <authorList>
            <consortium name="Pathogen Informatics"/>
        </authorList>
    </citation>
    <scope>NUCLEOTIDE SEQUENCE [LARGE SCALE GENOMIC DNA]</scope>
</reference>
<name>A0A1G4E0Z8_PLAVI</name>
<evidence type="ECO:0000313" key="3">
    <source>
        <dbReference type="Proteomes" id="UP000305196"/>
    </source>
</evidence>